<dbReference type="Gene3D" id="2.30.40.10">
    <property type="entry name" value="Urease, subunit C, domain 1"/>
    <property type="match status" value="1"/>
</dbReference>
<dbReference type="Proteomes" id="UP000037020">
    <property type="component" value="Unassembled WGS sequence"/>
</dbReference>
<gene>
    <name evidence="1" type="ORF">ADK38_11935</name>
</gene>
<comment type="caution">
    <text evidence="1">The sequence shown here is derived from an EMBL/GenBank/DDBJ whole genome shotgun (WGS) entry which is preliminary data.</text>
</comment>
<dbReference type="Pfam" id="PF07676">
    <property type="entry name" value="PD40"/>
    <property type="match status" value="2"/>
</dbReference>
<name>A0ABR5J910_9ACTN</name>
<proteinExistence type="predicted"/>
<protein>
    <submittedName>
        <fullName evidence="1">Amidohydrolase</fullName>
    </submittedName>
</protein>
<feature type="non-terminal residue" evidence="1">
    <location>
        <position position="1"/>
    </location>
</feature>
<dbReference type="SUPFAM" id="SSF82171">
    <property type="entry name" value="DPP6 N-terminal domain-like"/>
    <property type="match status" value="1"/>
</dbReference>
<dbReference type="Gene3D" id="3.20.20.140">
    <property type="entry name" value="Metal-dependent hydrolases"/>
    <property type="match status" value="1"/>
</dbReference>
<evidence type="ECO:0000313" key="2">
    <source>
        <dbReference type="Proteomes" id="UP000037020"/>
    </source>
</evidence>
<accession>A0ABR5J910</accession>
<dbReference type="InterPro" id="IPR011659">
    <property type="entry name" value="WD40"/>
</dbReference>
<dbReference type="Gene3D" id="2.120.10.30">
    <property type="entry name" value="TolB, C-terminal domain"/>
    <property type="match status" value="1"/>
</dbReference>
<dbReference type="EMBL" id="LGUT01001001">
    <property type="protein sequence ID" value="KOG89859.1"/>
    <property type="molecule type" value="Genomic_DNA"/>
</dbReference>
<sequence>MCIRDRRVLAAPMGGGGLPGRPSWSPDGRYIALCDRNRLNQRFREGYNLIRVVDTATGKDRLHAAAPHVSISDRYDSGPVWSPDGRSMALIIESALWVLPVRPDGTPDGAPRRLTDEAADHPSWSGDSRSLMYLSAGRLRLLDVAERSARTVRVALDYRRPRPADTVVHAGKFWDATGDAVREDVDVLVQNGRIAAVEPHRAGRAGRHTVDASSGTVIPGLWDSHTHPWQSTYGG</sequence>
<dbReference type="InterPro" id="IPR011042">
    <property type="entry name" value="6-blade_b-propeller_TolB-like"/>
</dbReference>
<organism evidence="1 2">
    <name type="scientific">Streptomyces varsoviensis</name>
    <dbReference type="NCBI Taxonomy" id="67373"/>
    <lineage>
        <taxon>Bacteria</taxon>
        <taxon>Bacillati</taxon>
        <taxon>Actinomycetota</taxon>
        <taxon>Actinomycetes</taxon>
        <taxon>Kitasatosporales</taxon>
        <taxon>Streptomycetaceae</taxon>
        <taxon>Streptomyces</taxon>
    </lineage>
</organism>
<feature type="non-terminal residue" evidence="1">
    <location>
        <position position="235"/>
    </location>
</feature>
<dbReference type="SUPFAM" id="SSF51338">
    <property type="entry name" value="Composite domain of metallo-dependent hydrolases"/>
    <property type="match status" value="1"/>
</dbReference>
<reference evidence="1 2" key="1">
    <citation type="submission" date="2015-07" db="EMBL/GenBank/DDBJ databases">
        <authorList>
            <person name="Ju K.-S."/>
            <person name="Doroghazi J.R."/>
            <person name="Metcalf W.W."/>
        </authorList>
    </citation>
    <scope>NUCLEOTIDE SEQUENCE [LARGE SCALE GENOMIC DNA]</scope>
    <source>
        <strain evidence="1 2">NRRL B-3589</strain>
    </source>
</reference>
<dbReference type="InterPro" id="IPR011059">
    <property type="entry name" value="Metal-dep_hydrolase_composite"/>
</dbReference>
<keyword evidence="2" id="KW-1185">Reference proteome</keyword>
<evidence type="ECO:0000313" key="1">
    <source>
        <dbReference type="EMBL" id="KOG89859.1"/>
    </source>
</evidence>